<feature type="region of interest" description="Disordered" evidence="1">
    <location>
        <begin position="281"/>
        <end position="309"/>
    </location>
</feature>
<reference evidence="3" key="3">
    <citation type="journal article" date="2021" name="World Allergy Organ. J.">
        <title>Chromosome-level assembly of Dermatophagoides farinae genome and transcriptome reveals two novel allergens Der f 37 and Der f 39.</title>
        <authorList>
            <person name="Chen J."/>
            <person name="Cai Z."/>
            <person name="Fan D."/>
            <person name="Hu J."/>
            <person name="Hou Y."/>
            <person name="He Y."/>
            <person name="Zhang Z."/>
            <person name="Zhao Z."/>
            <person name="Gao P."/>
            <person name="Hu W."/>
            <person name="Sun J."/>
            <person name="Li J."/>
            <person name="Ji K."/>
        </authorList>
    </citation>
    <scope>NUCLEOTIDE SEQUENCE</scope>
    <source>
        <strain evidence="3">JKM2019</strain>
    </source>
</reference>
<dbReference type="Proteomes" id="UP000790347">
    <property type="component" value="Unassembled WGS sequence"/>
</dbReference>
<dbReference type="Proteomes" id="UP000828236">
    <property type="component" value="Unassembled WGS sequence"/>
</dbReference>
<feature type="transmembrane region" description="Helical" evidence="2">
    <location>
        <begin position="240"/>
        <end position="263"/>
    </location>
</feature>
<reference evidence="3" key="2">
    <citation type="submission" date="2020-06" db="EMBL/GenBank/DDBJ databases">
        <authorList>
            <person name="Ji K."/>
            <person name="Li J."/>
        </authorList>
    </citation>
    <scope>NUCLEOTIDE SEQUENCE</scope>
    <source>
        <strain evidence="3">JKM2019</strain>
        <tissue evidence="3">Whole body</tissue>
    </source>
</reference>
<evidence type="ECO:0008006" key="6">
    <source>
        <dbReference type="Google" id="ProtNLM"/>
    </source>
</evidence>
<organism evidence="4 5">
    <name type="scientific">Dermatophagoides farinae</name>
    <name type="common">American house dust mite</name>
    <dbReference type="NCBI Taxonomy" id="6954"/>
    <lineage>
        <taxon>Eukaryota</taxon>
        <taxon>Metazoa</taxon>
        <taxon>Ecdysozoa</taxon>
        <taxon>Arthropoda</taxon>
        <taxon>Chelicerata</taxon>
        <taxon>Arachnida</taxon>
        <taxon>Acari</taxon>
        <taxon>Acariformes</taxon>
        <taxon>Sarcoptiformes</taxon>
        <taxon>Astigmata</taxon>
        <taxon>Psoroptidia</taxon>
        <taxon>Analgoidea</taxon>
        <taxon>Pyroglyphidae</taxon>
        <taxon>Dermatophagoidinae</taxon>
        <taxon>Dermatophagoides</taxon>
    </lineage>
</organism>
<feature type="transmembrane region" description="Helical" evidence="2">
    <location>
        <begin position="64"/>
        <end position="86"/>
    </location>
</feature>
<evidence type="ECO:0000313" key="5">
    <source>
        <dbReference type="Proteomes" id="UP000790347"/>
    </source>
</evidence>
<dbReference type="EMBL" id="ASGP02000001">
    <property type="protein sequence ID" value="KAH9526889.1"/>
    <property type="molecule type" value="Genomic_DNA"/>
</dbReference>
<dbReference type="AlphaFoldDB" id="A0A922ICN0"/>
<keyword evidence="2" id="KW-0472">Membrane</keyword>
<feature type="compositionally biased region" description="Polar residues" evidence="1">
    <location>
        <begin position="281"/>
        <end position="292"/>
    </location>
</feature>
<evidence type="ECO:0000256" key="2">
    <source>
        <dbReference type="SAM" id="Phobius"/>
    </source>
</evidence>
<evidence type="ECO:0000256" key="1">
    <source>
        <dbReference type="SAM" id="MobiDB-lite"/>
    </source>
</evidence>
<keyword evidence="2" id="KW-1133">Transmembrane helix</keyword>
<protein>
    <recommendedName>
        <fullName evidence="6">EB domain-containing protein</fullName>
    </recommendedName>
</protein>
<comment type="caution">
    <text evidence="4">The sequence shown here is derived from an EMBL/GenBank/DDBJ whole genome shotgun (WGS) entry which is preliminary data.</text>
</comment>
<evidence type="ECO:0000313" key="4">
    <source>
        <dbReference type="EMBL" id="KAH9526889.1"/>
    </source>
</evidence>
<keyword evidence="5" id="KW-1185">Reference proteome</keyword>
<reference evidence="4" key="4">
    <citation type="journal article" date="2022" name="Res Sq">
        <title>Comparative Genomics Reveals Insights into the Divergent Evolution of Astigmatic Mites and Household Pest Adaptations.</title>
        <authorList>
            <person name="Xiong Q."/>
            <person name="Wan A.T.-Y."/>
            <person name="Liu X.-Y."/>
            <person name="Fung C.S.-H."/>
            <person name="Xiao X."/>
            <person name="Malainual N."/>
            <person name="Hou J."/>
            <person name="Wang L."/>
            <person name="Wang M."/>
            <person name="Yang K."/>
            <person name="Cui Y."/>
            <person name="Leung E."/>
            <person name="Nong W."/>
            <person name="Shin S.-K."/>
            <person name="Au S."/>
            <person name="Jeong K.Y."/>
            <person name="Chew F.T."/>
            <person name="Hui J."/>
            <person name="Leung T.F."/>
            <person name="Tungtrongchitr A."/>
            <person name="Zhong N."/>
            <person name="Liu Z."/>
            <person name="Tsui S."/>
        </authorList>
    </citation>
    <scope>NUCLEOTIDE SEQUENCE</scope>
    <source>
        <strain evidence="4">Derf</strain>
        <tissue evidence="4">Whole organism</tissue>
    </source>
</reference>
<gene>
    <name evidence="4" type="ORF">DERF_000947</name>
    <name evidence="3" type="ORF">HUG17_4211</name>
</gene>
<evidence type="ECO:0000313" key="3">
    <source>
        <dbReference type="EMBL" id="KAH7641167.1"/>
    </source>
</evidence>
<name>A0A922ICN0_DERFA</name>
<keyword evidence="2" id="KW-0812">Transmembrane</keyword>
<dbReference type="OrthoDB" id="6513449at2759"/>
<accession>A0A922ICN0</accession>
<dbReference type="EMBL" id="SDOV01000004">
    <property type="protein sequence ID" value="KAH7641167.1"/>
    <property type="molecule type" value="Genomic_DNA"/>
</dbReference>
<reference evidence="4" key="1">
    <citation type="submission" date="2013-05" db="EMBL/GenBank/DDBJ databases">
        <authorList>
            <person name="Yim A.K.Y."/>
            <person name="Chan T.F."/>
            <person name="Ji K.M."/>
            <person name="Liu X.Y."/>
            <person name="Zhou J.W."/>
            <person name="Li R.Q."/>
            <person name="Yang K.Y."/>
            <person name="Li J."/>
            <person name="Li M."/>
            <person name="Law P.T.W."/>
            <person name="Wu Y.L."/>
            <person name="Cai Z.L."/>
            <person name="Qin H."/>
            <person name="Bao Y."/>
            <person name="Leung R.K.K."/>
            <person name="Ng P.K.S."/>
            <person name="Zou J."/>
            <person name="Zhong X.J."/>
            <person name="Ran P.X."/>
            <person name="Zhong N.S."/>
            <person name="Liu Z.G."/>
            <person name="Tsui S.K.W."/>
        </authorList>
    </citation>
    <scope>NUCLEOTIDE SEQUENCE</scope>
    <source>
        <strain evidence="4">Derf</strain>
        <tissue evidence="4">Whole organism</tissue>
    </source>
</reference>
<proteinExistence type="predicted"/>
<sequence length="340" mass="37863">MKSSSSPLQPISIHDSSLMIDCHISPPQCDGEQQQQQKSSKAISFGLKQTLIKMMIMLPSSSSSAAAAMFYGHLLTGLLLVVIVGYQSILVNCEHRAGSYRRNQQQQALYRAPCSQTTDCPFDNTQCNLVSKKCQCKPNFVQVDSFVNRSYITHLAMTCLHVAQLDERCISDIQCIVDYSECQLTVENVAGGINRTIHMCKCISGHELKHDQATVIIDGQPHRVRPICDPDNDRTNSSSWLITVVLISILVLVILIGTFVLIVRYQRLRQPYNQQTITSLTSQGGINSSHQMGQHHPLGSSSPPPMGSAEAEFQNDFIQVFPMHHLEPMPDKNVHAYIIK</sequence>